<evidence type="ECO:0000313" key="2">
    <source>
        <dbReference type="EMBL" id="AXR81970.1"/>
    </source>
</evidence>
<keyword evidence="3" id="KW-1185">Reference proteome</keyword>
<evidence type="ECO:0000259" key="1">
    <source>
        <dbReference type="Pfam" id="PF18545"/>
    </source>
</evidence>
<dbReference type="EMBL" id="CP027033">
    <property type="protein sequence ID" value="AXR81970.1"/>
    <property type="molecule type" value="Genomic_DNA"/>
</dbReference>
<dbReference type="GeneID" id="37642457"/>
<protein>
    <recommendedName>
        <fullName evidence="1">Halobacterial output domain-containing protein</fullName>
    </recommendedName>
</protein>
<reference evidence="3" key="1">
    <citation type="submission" date="2018-02" db="EMBL/GenBank/DDBJ databases">
        <title>Phenotypic and genomic properties of facultatively anaerobic sulfur-reducing natronoarchaea from hypersaline soda lakes.</title>
        <authorList>
            <person name="Sorokin D.Y."/>
            <person name="Kublanov I.V."/>
            <person name="Roman P."/>
            <person name="Sinninghe Damste J.S."/>
            <person name="Golyshin P.N."/>
            <person name="Rojo D."/>
            <person name="Ciordia S."/>
            <person name="Mena M.D.C."/>
            <person name="Ferrer M."/>
            <person name="Messina E."/>
            <person name="Smedile F."/>
            <person name="La Spada G."/>
            <person name="La Cono V."/>
            <person name="Yakimov M.M."/>
        </authorList>
    </citation>
    <scope>NUCLEOTIDE SEQUENCE [LARGE SCALE GENOMIC DNA]</scope>
    <source>
        <strain evidence="3">AArc-Mg</strain>
    </source>
</reference>
<name>A0A346PR25_9EURY</name>
<sequence>MQPGDTPSIQVVTQVASAEGIDPVELTPPLHNVVDPDALDAFVQTADAEATIEFSYRGHSVCVDGTGRVVLTQRTEPPATPE</sequence>
<feature type="domain" description="Halobacterial output" evidence="1">
    <location>
        <begin position="5"/>
        <end position="72"/>
    </location>
</feature>
<dbReference type="AlphaFoldDB" id="A0A346PR25"/>
<organism evidence="2 3">
    <name type="scientific">Natrarchaeobaculum sulfurireducens</name>
    <dbReference type="NCBI Taxonomy" id="2044521"/>
    <lineage>
        <taxon>Archaea</taxon>
        <taxon>Methanobacteriati</taxon>
        <taxon>Methanobacteriota</taxon>
        <taxon>Stenosarchaea group</taxon>
        <taxon>Halobacteria</taxon>
        <taxon>Halobacteriales</taxon>
        <taxon>Natrialbaceae</taxon>
        <taxon>Natrarchaeobaculum</taxon>
    </lineage>
</organism>
<dbReference type="RefSeq" id="WP_117368640.1">
    <property type="nucleotide sequence ID" value="NZ_CP027033.1"/>
</dbReference>
<dbReference type="Proteomes" id="UP000258613">
    <property type="component" value="Chromosome"/>
</dbReference>
<dbReference type="InterPro" id="IPR040624">
    <property type="entry name" value="HalOD1"/>
</dbReference>
<proteinExistence type="predicted"/>
<dbReference type="KEGG" id="nag:AArcMg_1967"/>
<evidence type="ECO:0000313" key="3">
    <source>
        <dbReference type="Proteomes" id="UP000258613"/>
    </source>
</evidence>
<dbReference type="Pfam" id="PF18545">
    <property type="entry name" value="HalOD1"/>
    <property type="match status" value="1"/>
</dbReference>
<dbReference type="OrthoDB" id="181456at2157"/>
<gene>
    <name evidence="2" type="ORF">AArcMg_1967</name>
</gene>
<accession>A0A346PR25</accession>